<feature type="binding site" evidence="3">
    <location>
        <position position="217"/>
    </location>
    <ligand>
        <name>Fe cation</name>
        <dbReference type="ChEBI" id="CHEBI:24875"/>
    </ligand>
</feature>
<name>A0A1H8JA09_9RHOB</name>
<dbReference type="PIRSF" id="PIRSF002825">
    <property type="entry name" value="CfbpA"/>
    <property type="match status" value="1"/>
</dbReference>
<dbReference type="GO" id="GO:0046872">
    <property type="term" value="F:metal ion binding"/>
    <property type="evidence" value="ECO:0007669"/>
    <property type="project" value="UniProtKB-KW"/>
</dbReference>
<evidence type="ECO:0000256" key="3">
    <source>
        <dbReference type="PIRSR" id="PIRSR002825-1"/>
    </source>
</evidence>
<dbReference type="InterPro" id="IPR026045">
    <property type="entry name" value="Ferric-bd"/>
</dbReference>
<dbReference type="EMBL" id="FODE01000016">
    <property type="protein sequence ID" value="SEN77594.1"/>
    <property type="molecule type" value="Genomic_DNA"/>
</dbReference>
<evidence type="ECO:0000313" key="5">
    <source>
        <dbReference type="EMBL" id="SEN77594.1"/>
    </source>
</evidence>
<gene>
    <name evidence="5" type="ORF">SAMN04489859_101649</name>
</gene>
<dbReference type="PANTHER" id="PTHR30006">
    <property type="entry name" value="THIAMINE-BINDING PERIPLASMIC PROTEIN-RELATED"/>
    <property type="match status" value="1"/>
</dbReference>
<organism evidence="5 6">
    <name type="scientific">Paracoccus alcaliphilus</name>
    <dbReference type="NCBI Taxonomy" id="34002"/>
    <lineage>
        <taxon>Bacteria</taxon>
        <taxon>Pseudomonadati</taxon>
        <taxon>Pseudomonadota</taxon>
        <taxon>Alphaproteobacteria</taxon>
        <taxon>Rhodobacterales</taxon>
        <taxon>Paracoccaceae</taxon>
        <taxon>Paracoccus</taxon>
    </lineage>
</organism>
<dbReference type="Proteomes" id="UP000199054">
    <property type="component" value="Unassembled WGS sequence"/>
</dbReference>
<dbReference type="AlphaFoldDB" id="A0A1H8JA09"/>
<proteinExistence type="inferred from homology"/>
<dbReference type="CDD" id="cd13543">
    <property type="entry name" value="PBP2_Fbp"/>
    <property type="match status" value="1"/>
</dbReference>
<evidence type="ECO:0000256" key="1">
    <source>
        <dbReference type="ARBA" id="ARBA00008520"/>
    </source>
</evidence>
<sequence>MHIVKTTILSSLALTFAMTSVAGADTLTIYSGRGEALIAPLIQQFQAETGIEAEVRYGGTAEMATLLMEEGDATPADVFWAQDAGALGALSDSFAELPAETNETVLEVFRNPANKWVATSGRTRVLVHSTERVAEDDLPASITDLTDEKYSGRVAWAPTNGSFQAFVTAFRLSEGDEAAKAWLDGMVANDAKVYSNNGTQIEGIANGEVDFGLVNNYYLGRYIAQDEEYPVAQTHFDAGDIGNLVLVAGAGIVEASDNQENAQKFIDFLLSPAAQQFITLQGNEYPVRSGIIPHATLESLETVGEISPEVDINDLGDLDGTLSLLRDAGLL</sequence>
<feature type="chain" id="PRO_5011457496" evidence="4">
    <location>
        <begin position="25"/>
        <end position="331"/>
    </location>
</feature>
<feature type="signal peptide" evidence="4">
    <location>
        <begin position="1"/>
        <end position="24"/>
    </location>
</feature>
<accession>A0A1H8JA09</accession>
<keyword evidence="2 4" id="KW-0732">Signal</keyword>
<comment type="similarity">
    <text evidence="1">Belongs to the bacterial solute-binding protein 1 family.</text>
</comment>
<dbReference type="STRING" id="34002.SAMN04489859_101649"/>
<dbReference type="OrthoDB" id="9769567at2"/>
<dbReference type="InterPro" id="IPR006059">
    <property type="entry name" value="SBP"/>
</dbReference>
<reference evidence="5 6" key="1">
    <citation type="submission" date="2016-10" db="EMBL/GenBank/DDBJ databases">
        <authorList>
            <person name="de Groot N.N."/>
        </authorList>
    </citation>
    <scope>NUCLEOTIDE SEQUENCE [LARGE SCALE GENOMIC DNA]</scope>
    <source>
        <strain evidence="5 6">DSM 8512</strain>
    </source>
</reference>
<dbReference type="RefSeq" id="WP_090612806.1">
    <property type="nucleotide sequence ID" value="NZ_CP067124.1"/>
</dbReference>
<keyword evidence="6" id="KW-1185">Reference proteome</keyword>
<dbReference type="Gene3D" id="3.40.190.10">
    <property type="entry name" value="Periplasmic binding protein-like II"/>
    <property type="match status" value="2"/>
</dbReference>
<keyword evidence="3" id="KW-0479">Metal-binding</keyword>
<dbReference type="Pfam" id="PF01547">
    <property type="entry name" value="SBP_bac_1"/>
    <property type="match status" value="1"/>
</dbReference>
<evidence type="ECO:0000256" key="4">
    <source>
        <dbReference type="SAM" id="SignalP"/>
    </source>
</evidence>
<keyword evidence="3" id="KW-0408">Iron</keyword>
<dbReference type="GO" id="GO:0030288">
    <property type="term" value="C:outer membrane-bounded periplasmic space"/>
    <property type="evidence" value="ECO:0007669"/>
    <property type="project" value="TreeGrafter"/>
</dbReference>
<evidence type="ECO:0000313" key="6">
    <source>
        <dbReference type="Proteomes" id="UP000199054"/>
    </source>
</evidence>
<evidence type="ECO:0000256" key="2">
    <source>
        <dbReference type="ARBA" id="ARBA00022729"/>
    </source>
</evidence>
<dbReference type="SUPFAM" id="SSF53850">
    <property type="entry name" value="Periplasmic binding protein-like II"/>
    <property type="match status" value="1"/>
</dbReference>
<dbReference type="PANTHER" id="PTHR30006:SF15">
    <property type="entry name" value="IRON-UTILIZATION PERIPLASMIC PROTEIN"/>
    <property type="match status" value="1"/>
</dbReference>
<protein>
    <submittedName>
        <fullName evidence="5">Iron(III) transport system substrate-binding protein</fullName>
    </submittedName>
</protein>
<feature type="binding site" evidence="3">
    <location>
        <position position="218"/>
    </location>
    <ligand>
        <name>Fe cation</name>
        <dbReference type="ChEBI" id="CHEBI:24875"/>
    </ligand>
</feature>